<feature type="domain" description="Condensation" evidence="1">
    <location>
        <begin position="28"/>
        <end position="152"/>
    </location>
</feature>
<dbReference type="SUPFAM" id="SSF52777">
    <property type="entry name" value="CoA-dependent acyltransferases"/>
    <property type="match status" value="2"/>
</dbReference>
<dbReference type="PANTHER" id="PTHR28037">
    <property type="entry name" value="ALCOHOL O-ACETYLTRANSFERASE 1-RELATED"/>
    <property type="match status" value="1"/>
</dbReference>
<protein>
    <recommendedName>
        <fullName evidence="1">Condensation domain-containing protein</fullName>
    </recommendedName>
</protein>
<dbReference type="InterPro" id="IPR001242">
    <property type="entry name" value="Condensation_dom"/>
</dbReference>
<reference evidence="2" key="1">
    <citation type="submission" date="2022-09" db="EMBL/GenBank/DDBJ databases">
        <title>Actin cytoskeleton and complex cell architecture in an #Asgard archaeon.</title>
        <authorList>
            <person name="Ponce Toledo R.I."/>
            <person name="Schleper C."/>
            <person name="Rodrigues Oliveira T."/>
            <person name="Wollweber F."/>
            <person name="Xu J."/>
            <person name="Rittmann S."/>
            <person name="Klingl A."/>
            <person name="Pilhofer M."/>
        </authorList>
    </citation>
    <scope>NUCLEOTIDE SEQUENCE</scope>
    <source>
        <strain evidence="2">B-35</strain>
    </source>
</reference>
<organism evidence="2 3">
    <name type="scientific">Candidatus Lokiarchaeum ossiferum</name>
    <dbReference type="NCBI Taxonomy" id="2951803"/>
    <lineage>
        <taxon>Archaea</taxon>
        <taxon>Promethearchaeati</taxon>
        <taxon>Promethearchaeota</taxon>
        <taxon>Promethearchaeia</taxon>
        <taxon>Promethearchaeales</taxon>
        <taxon>Promethearchaeaceae</taxon>
        <taxon>Candidatus Lokiarchaeum</taxon>
    </lineage>
</organism>
<evidence type="ECO:0000313" key="2">
    <source>
        <dbReference type="EMBL" id="UYP44792.1"/>
    </source>
</evidence>
<evidence type="ECO:0000259" key="1">
    <source>
        <dbReference type="Pfam" id="PF00668"/>
    </source>
</evidence>
<dbReference type="InterPro" id="IPR052058">
    <property type="entry name" value="Alcohol_O-acetyltransferase"/>
</dbReference>
<evidence type="ECO:0000313" key="3">
    <source>
        <dbReference type="Proteomes" id="UP001208689"/>
    </source>
</evidence>
<dbReference type="PANTHER" id="PTHR28037:SF1">
    <property type="entry name" value="ALCOHOL O-ACETYLTRANSFERASE 1-RELATED"/>
    <property type="match status" value="1"/>
</dbReference>
<accession>A0ABY6HMQ8</accession>
<dbReference type="Gene3D" id="3.30.559.10">
    <property type="entry name" value="Chloramphenicol acetyltransferase-like domain"/>
    <property type="match status" value="1"/>
</dbReference>
<sequence>MIENKKNYEYTRELFMRERAYYRIPGVNVFFHLKIRGQIQENQMKLGIKAVQARHVLLRCKIIEDEQFNPYFTTESCGEIELKSIILKESNDWFGIMAKESITPFEFDKRPLIRFILGTKKDISNETEILIVCHHCICDGLSLGFLTRDLMQSLAIPPHPLEILAPPAGINIHSIPEEIKPQRLLALLIKKMNKKWQTQRIQFDQEDFRNLFDGFARKYNPSIIYCQVPKDITKKIIRRSKKEGITINTVILTAIQFASSQIQRERKKSLREVTMAVGGRHILQGNLKETFGFHAISLKAKFRYENKKDFWDNARIFHRILQKKYDPQNLLSVMKTSIKINPEIADAMPYKILSSTVPSGYSRYEKLSSFGKRKDLFSKFIKKSITKSLGAHLILTNIGNLDFQVHYGDLELEEISFIPPPSDAFEKILGVVTFNGKMNLCLRFSESNVNRSIIKDILNLAVVKLAE</sequence>
<dbReference type="Pfam" id="PF00668">
    <property type="entry name" value="Condensation"/>
    <property type="match status" value="1"/>
</dbReference>
<dbReference type="Proteomes" id="UP001208689">
    <property type="component" value="Chromosome"/>
</dbReference>
<dbReference type="Gene3D" id="3.30.559.30">
    <property type="entry name" value="Nonribosomal peptide synthetase, condensation domain"/>
    <property type="match status" value="1"/>
</dbReference>
<dbReference type="EMBL" id="CP104013">
    <property type="protein sequence ID" value="UYP44792.1"/>
    <property type="molecule type" value="Genomic_DNA"/>
</dbReference>
<keyword evidence="3" id="KW-1185">Reference proteome</keyword>
<proteinExistence type="predicted"/>
<name>A0ABY6HMQ8_9ARCH</name>
<gene>
    <name evidence="2" type="ORF">NEF87_001077</name>
</gene>
<dbReference type="InterPro" id="IPR023213">
    <property type="entry name" value="CAT-like_dom_sf"/>
</dbReference>